<dbReference type="PATRIC" id="fig|1125725.3.peg.467"/>
<keyword evidence="10 14" id="KW-0046">Antibiotic resistance</keyword>
<comment type="subcellular location">
    <subcellularLocation>
        <location evidence="1 14">Cell membrane</location>
        <topology evidence="1 14">Multi-pass membrane protein</topology>
    </subcellularLocation>
</comment>
<feature type="transmembrane region" description="Helical" evidence="14">
    <location>
        <begin position="235"/>
        <end position="253"/>
    </location>
</feature>
<evidence type="ECO:0000256" key="2">
    <source>
        <dbReference type="ARBA" id="ARBA00010621"/>
    </source>
</evidence>
<keyword evidence="18" id="KW-1185">Reference proteome</keyword>
<keyword evidence="7 14" id="KW-0378">Hydrolase</keyword>
<keyword evidence="14" id="KW-0573">Peptidoglycan synthesis</keyword>
<accession>U2KW57</accession>
<comment type="function">
    <text evidence="14">Catalyzes the dephosphorylation of undecaprenyl diphosphate (UPP). Confers resistance to bacitracin.</text>
</comment>
<dbReference type="GO" id="GO:0050380">
    <property type="term" value="F:undecaprenyl-diphosphatase activity"/>
    <property type="evidence" value="ECO:0007669"/>
    <property type="project" value="UniProtKB-UniRule"/>
</dbReference>
<dbReference type="eggNOG" id="COG1968">
    <property type="taxonomic scope" value="Bacteria"/>
</dbReference>
<dbReference type="AlphaFoldDB" id="U2KW57"/>
<evidence type="ECO:0000256" key="4">
    <source>
        <dbReference type="ARBA" id="ARBA00021581"/>
    </source>
</evidence>
<dbReference type="GO" id="GO:0071555">
    <property type="term" value="P:cell wall organization"/>
    <property type="evidence" value="ECO:0007669"/>
    <property type="project" value="UniProtKB-KW"/>
</dbReference>
<organism evidence="15 17">
    <name type="scientific">Treponema socranskii subsp. socranskii VPI DR56BR1116 = ATCC 35536</name>
    <dbReference type="NCBI Taxonomy" id="1125725"/>
    <lineage>
        <taxon>Bacteria</taxon>
        <taxon>Pseudomonadati</taxon>
        <taxon>Spirochaetota</taxon>
        <taxon>Spirochaetia</taxon>
        <taxon>Spirochaetales</taxon>
        <taxon>Treponemataceae</taxon>
        <taxon>Treponema</taxon>
    </lineage>
</organism>
<reference evidence="17 18" key="1">
    <citation type="submission" date="2013-08" db="EMBL/GenBank/DDBJ databases">
        <authorList>
            <person name="Durkin A.S."/>
            <person name="Haft D.R."/>
            <person name="McCorrison J."/>
            <person name="Torralba M."/>
            <person name="Gillis M."/>
            <person name="Haft D.H."/>
            <person name="Methe B."/>
            <person name="Sutton G."/>
            <person name="Nelson K.E."/>
        </authorList>
    </citation>
    <scope>NUCLEOTIDE SEQUENCE [LARGE SCALE GENOMIC DNA]</scope>
    <source>
        <strain evidence="16 18">ATCC 35536</strain>
        <strain evidence="15 17">VPI DR56BR1116</strain>
    </source>
</reference>
<sequence>MHAMYGETKTRAFSVSSPCIVDIAHDIFPLFCYDGFMTILQSFLLGALQGVTEFLPVSSSGHLAVAQHLFSLGDVPLLFDVFLHLATLAAVVLYFRRSILKLFCALGRMIARRPVVPGISGESGLTKNDEASRKTVTAVIVATLVTGIIGIAAEKMLPSLSIRFVCALFIVTALILLFSQYASKKKEGVKESTGVSWKQALIVGAAQGIGTLPGISRSGSTIAGGLLSGVGRADAGEFSFIVSIPAILGAFILELKDFDTMSESIGVLPIVVGCAASFVVGYASLSILMKIIKKGKLGWFACYLIPLGIAGLLFFK</sequence>
<evidence type="ECO:0000313" key="16">
    <source>
        <dbReference type="EMBL" id="ERK02697.1"/>
    </source>
</evidence>
<feature type="transmembrane region" description="Helical" evidence="14">
    <location>
        <begin position="297"/>
        <end position="315"/>
    </location>
</feature>
<dbReference type="PANTHER" id="PTHR30622:SF4">
    <property type="entry name" value="UNDECAPRENYL-DIPHOSPHATASE"/>
    <property type="match status" value="1"/>
</dbReference>
<evidence type="ECO:0000256" key="9">
    <source>
        <dbReference type="ARBA" id="ARBA00023136"/>
    </source>
</evidence>
<keyword evidence="9 14" id="KW-0472">Membrane</keyword>
<evidence type="ECO:0000256" key="7">
    <source>
        <dbReference type="ARBA" id="ARBA00022801"/>
    </source>
</evidence>
<dbReference type="GO" id="GO:0008360">
    <property type="term" value="P:regulation of cell shape"/>
    <property type="evidence" value="ECO:0007669"/>
    <property type="project" value="UniProtKB-KW"/>
</dbReference>
<dbReference type="GO" id="GO:0009252">
    <property type="term" value="P:peptidoglycan biosynthetic process"/>
    <property type="evidence" value="ECO:0007669"/>
    <property type="project" value="UniProtKB-KW"/>
</dbReference>
<evidence type="ECO:0000313" key="15">
    <source>
        <dbReference type="EMBL" id="ERF61583.1"/>
    </source>
</evidence>
<evidence type="ECO:0000256" key="3">
    <source>
        <dbReference type="ARBA" id="ARBA00012374"/>
    </source>
</evidence>
<evidence type="ECO:0000256" key="8">
    <source>
        <dbReference type="ARBA" id="ARBA00022989"/>
    </source>
</evidence>
<dbReference type="GO" id="GO:0005886">
    <property type="term" value="C:plasma membrane"/>
    <property type="evidence" value="ECO:0007669"/>
    <property type="project" value="UniProtKB-SubCell"/>
</dbReference>
<dbReference type="EMBL" id="AVQI01000050">
    <property type="protein sequence ID" value="ERK02697.1"/>
    <property type="molecule type" value="Genomic_DNA"/>
</dbReference>
<comment type="miscellaneous">
    <text evidence="14">Bacitracin is thought to be involved in the inhibition of peptidoglycan synthesis by sequestering undecaprenyl diphosphate, thereby reducing the pool of lipid carrier available.</text>
</comment>
<evidence type="ECO:0000256" key="12">
    <source>
        <dbReference type="ARBA" id="ARBA00032932"/>
    </source>
</evidence>
<dbReference type="PANTHER" id="PTHR30622">
    <property type="entry name" value="UNDECAPRENYL-DIPHOSPHATASE"/>
    <property type="match status" value="1"/>
</dbReference>
<evidence type="ECO:0000256" key="10">
    <source>
        <dbReference type="ARBA" id="ARBA00023251"/>
    </source>
</evidence>
<comment type="catalytic activity">
    <reaction evidence="13 14">
        <text>di-trans,octa-cis-undecaprenyl diphosphate + H2O = di-trans,octa-cis-undecaprenyl phosphate + phosphate + H(+)</text>
        <dbReference type="Rhea" id="RHEA:28094"/>
        <dbReference type="ChEBI" id="CHEBI:15377"/>
        <dbReference type="ChEBI" id="CHEBI:15378"/>
        <dbReference type="ChEBI" id="CHEBI:43474"/>
        <dbReference type="ChEBI" id="CHEBI:58405"/>
        <dbReference type="ChEBI" id="CHEBI:60392"/>
        <dbReference type="EC" id="3.6.1.27"/>
    </reaction>
</comment>
<dbReference type="EMBL" id="AUZJ01000009">
    <property type="protein sequence ID" value="ERF61583.1"/>
    <property type="molecule type" value="Genomic_DNA"/>
</dbReference>
<dbReference type="InterPro" id="IPR003824">
    <property type="entry name" value="UppP"/>
</dbReference>
<dbReference type="HAMAP" id="MF_01006">
    <property type="entry name" value="Undec_diphosphatase"/>
    <property type="match status" value="1"/>
</dbReference>
<evidence type="ECO:0000256" key="6">
    <source>
        <dbReference type="ARBA" id="ARBA00022692"/>
    </source>
</evidence>
<evidence type="ECO:0000313" key="17">
    <source>
        <dbReference type="Proteomes" id="UP000016412"/>
    </source>
</evidence>
<keyword evidence="14" id="KW-0133">Cell shape</keyword>
<feature type="transmembrane region" description="Helical" evidence="14">
    <location>
        <begin position="135"/>
        <end position="153"/>
    </location>
</feature>
<keyword evidence="14" id="KW-0961">Cell wall biogenesis/degradation</keyword>
<evidence type="ECO:0000256" key="11">
    <source>
        <dbReference type="ARBA" id="ARBA00032707"/>
    </source>
</evidence>
<dbReference type="Proteomes" id="UP000016646">
    <property type="component" value="Unassembled WGS sequence"/>
</dbReference>
<evidence type="ECO:0000256" key="1">
    <source>
        <dbReference type="ARBA" id="ARBA00004651"/>
    </source>
</evidence>
<keyword evidence="5 14" id="KW-1003">Cell membrane</keyword>
<feature type="transmembrane region" description="Helical" evidence="14">
    <location>
        <begin position="159"/>
        <end position="178"/>
    </location>
</feature>
<evidence type="ECO:0000313" key="18">
    <source>
        <dbReference type="Proteomes" id="UP000016646"/>
    </source>
</evidence>
<dbReference type="EC" id="3.6.1.27" evidence="3 14"/>
<dbReference type="Pfam" id="PF02673">
    <property type="entry name" value="BacA"/>
    <property type="match status" value="1"/>
</dbReference>
<feature type="transmembrane region" description="Helical" evidence="14">
    <location>
        <begin position="77"/>
        <end position="95"/>
    </location>
</feature>
<protein>
    <recommendedName>
        <fullName evidence="4 14">Undecaprenyl-diphosphatase</fullName>
        <ecNumber evidence="3 14">3.6.1.27</ecNumber>
    </recommendedName>
    <alternativeName>
        <fullName evidence="12 14">Bacitracin resistance protein</fullName>
    </alternativeName>
    <alternativeName>
        <fullName evidence="11 14">Undecaprenyl pyrophosphate phosphatase</fullName>
    </alternativeName>
</protein>
<keyword evidence="8 14" id="KW-1133">Transmembrane helix</keyword>
<comment type="similarity">
    <text evidence="2 14">Belongs to the UppP family.</text>
</comment>
<keyword evidence="6 14" id="KW-0812">Transmembrane</keyword>
<dbReference type="STRING" id="1125725.HMPREF1325_2397"/>
<evidence type="ECO:0000256" key="13">
    <source>
        <dbReference type="ARBA" id="ARBA00047594"/>
    </source>
</evidence>
<evidence type="ECO:0000256" key="5">
    <source>
        <dbReference type="ARBA" id="ARBA00022475"/>
    </source>
</evidence>
<proteinExistence type="inferred from homology"/>
<comment type="caution">
    <text evidence="15">The sequence shown here is derived from an EMBL/GenBank/DDBJ whole genome shotgun (WGS) entry which is preliminary data.</text>
</comment>
<evidence type="ECO:0000256" key="14">
    <source>
        <dbReference type="HAMAP-Rule" id="MF_01006"/>
    </source>
</evidence>
<dbReference type="Proteomes" id="UP000016412">
    <property type="component" value="Unassembled WGS sequence"/>
</dbReference>
<name>U2KW57_TRESO</name>
<feature type="transmembrane region" description="Helical" evidence="14">
    <location>
        <begin position="265"/>
        <end position="285"/>
    </location>
</feature>
<dbReference type="GO" id="GO:0046677">
    <property type="term" value="P:response to antibiotic"/>
    <property type="evidence" value="ECO:0007669"/>
    <property type="project" value="UniProtKB-UniRule"/>
</dbReference>
<gene>
    <name evidence="14" type="primary">uppP</name>
    <name evidence="16" type="ORF">HMPREF0860_0150</name>
    <name evidence="15" type="ORF">HMPREF1325_2397</name>
</gene>